<dbReference type="GO" id="GO:0006508">
    <property type="term" value="P:proteolysis"/>
    <property type="evidence" value="ECO:0007669"/>
    <property type="project" value="UniProtKB-KW"/>
</dbReference>
<evidence type="ECO:0000313" key="10">
    <source>
        <dbReference type="EMBL" id="OHS95813.1"/>
    </source>
</evidence>
<feature type="compositionally biased region" description="Basic residues" evidence="8">
    <location>
        <begin position="54"/>
        <end position="64"/>
    </location>
</feature>
<sequence>MFKKSDYHHLPKNKKGNDNYLDSSGSESDKHAKNKKPGFKFNIFRSKSNSSSPSKRRKIKKSKLIKTSDLSSSDSDSSESSSPGQNANLGYKTSTYSHRSVGISKAKSTPDIAKDALCRSDYDIHPLGLRNVGNTCFFNSVIQCIVRIPPLVNLFLSKRYKSNLNKRNRLSSGGEISNGFYDLLMRLSVNNPKDVRWIDPSKFRSVFVKFYSRFDGYDEQDAQEFLLSLIDGLHEDMNSARPSHLSGGECDPWAIFTAQNVSPIYDLFRGKTESKISCSKCKHISIVKEGFIALSLPLPGHRFGKVGVKLEECLTIYCADEVLDGSNKVMCEGCKKKTISKKKTTIEYSGQFLILCLKRFAEKNGKLTKNDIKVSYPSVLRADVFSKDGSSYKLIGCVYHLGSLDGGHYTSSAIDQNSGRWFYFNDSRVTPITEADAHRDSAYILFYQKI</sequence>
<dbReference type="PROSITE" id="PS50235">
    <property type="entry name" value="USP_3"/>
    <property type="match status" value="1"/>
</dbReference>
<dbReference type="RefSeq" id="XP_068348950.1">
    <property type="nucleotide sequence ID" value="XM_068511796.1"/>
</dbReference>
<gene>
    <name evidence="10" type="primary">USP2</name>
    <name evidence="10" type="ORF">TRFO_38035</name>
</gene>
<evidence type="ECO:0000256" key="6">
    <source>
        <dbReference type="ARBA" id="ARBA00022801"/>
    </source>
</evidence>
<comment type="similarity">
    <text evidence="2">Belongs to the peptidase C19 family.</text>
</comment>
<dbReference type="GeneID" id="94846500"/>
<dbReference type="PANTHER" id="PTHR21646:SF24">
    <property type="entry name" value="UBIQUITIN CARBOXYL-TERMINAL HYDROLASE"/>
    <property type="match status" value="1"/>
</dbReference>
<feature type="region of interest" description="Disordered" evidence="8">
    <location>
        <begin position="1"/>
        <end position="93"/>
    </location>
</feature>
<feature type="compositionally biased region" description="Polar residues" evidence="8">
    <location>
        <begin position="83"/>
        <end position="93"/>
    </location>
</feature>
<accession>A0A1J4JEE8</accession>
<organism evidence="10 11">
    <name type="scientific">Tritrichomonas foetus</name>
    <dbReference type="NCBI Taxonomy" id="1144522"/>
    <lineage>
        <taxon>Eukaryota</taxon>
        <taxon>Metamonada</taxon>
        <taxon>Parabasalia</taxon>
        <taxon>Tritrichomonadida</taxon>
        <taxon>Tritrichomonadidae</taxon>
        <taxon>Tritrichomonas</taxon>
    </lineage>
</organism>
<evidence type="ECO:0000313" key="11">
    <source>
        <dbReference type="Proteomes" id="UP000179807"/>
    </source>
</evidence>
<dbReference type="Proteomes" id="UP000179807">
    <property type="component" value="Unassembled WGS sequence"/>
</dbReference>
<dbReference type="EMBL" id="MLAK01001219">
    <property type="protein sequence ID" value="OHS95813.1"/>
    <property type="molecule type" value="Genomic_DNA"/>
</dbReference>
<dbReference type="PROSITE" id="PS00972">
    <property type="entry name" value="USP_1"/>
    <property type="match status" value="1"/>
</dbReference>
<proteinExistence type="inferred from homology"/>
<keyword evidence="7" id="KW-0788">Thiol protease</keyword>
<evidence type="ECO:0000256" key="4">
    <source>
        <dbReference type="ARBA" id="ARBA00022670"/>
    </source>
</evidence>
<dbReference type="VEuPathDB" id="TrichDB:TRFO_38035"/>
<keyword evidence="4" id="KW-0645">Protease</keyword>
<dbReference type="InterPro" id="IPR050185">
    <property type="entry name" value="Ub_carboxyl-term_hydrolase"/>
</dbReference>
<dbReference type="SUPFAM" id="SSF54001">
    <property type="entry name" value="Cysteine proteinases"/>
    <property type="match status" value="1"/>
</dbReference>
<evidence type="ECO:0000256" key="5">
    <source>
        <dbReference type="ARBA" id="ARBA00022786"/>
    </source>
</evidence>
<evidence type="ECO:0000256" key="1">
    <source>
        <dbReference type="ARBA" id="ARBA00000707"/>
    </source>
</evidence>
<keyword evidence="5" id="KW-0833">Ubl conjugation pathway</keyword>
<dbReference type="InterPro" id="IPR001394">
    <property type="entry name" value="Peptidase_C19_UCH"/>
</dbReference>
<dbReference type="InterPro" id="IPR038765">
    <property type="entry name" value="Papain-like_cys_pep_sf"/>
</dbReference>
<evidence type="ECO:0000259" key="9">
    <source>
        <dbReference type="PROSITE" id="PS50235"/>
    </source>
</evidence>
<dbReference type="Gene3D" id="3.90.70.10">
    <property type="entry name" value="Cysteine proteinases"/>
    <property type="match status" value="1"/>
</dbReference>
<dbReference type="GO" id="GO:0016579">
    <property type="term" value="P:protein deubiquitination"/>
    <property type="evidence" value="ECO:0007669"/>
    <property type="project" value="InterPro"/>
</dbReference>
<feature type="domain" description="USP" evidence="9">
    <location>
        <begin position="127"/>
        <end position="450"/>
    </location>
</feature>
<dbReference type="CDD" id="cd02674">
    <property type="entry name" value="Peptidase_C19R"/>
    <property type="match status" value="1"/>
</dbReference>
<comment type="catalytic activity">
    <reaction evidence="1">
        <text>Thiol-dependent hydrolysis of ester, thioester, amide, peptide and isopeptide bonds formed by the C-terminal Gly of ubiquitin (a 76-residue protein attached to proteins as an intracellular targeting signal).</text>
        <dbReference type="EC" id="3.4.19.12"/>
    </reaction>
</comment>
<evidence type="ECO:0000256" key="2">
    <source>
        <dbReference type="ARBA" id="ARBA00009085"/>
    </source>
</evidence>
<evidence type="ECO:0000256" key="8">
    <source>
        <dbReference type="SAM" id="MobiDB-lite"/>
    </source>
</evidence>
<dbReference type="AlphaFoldDB" id="A0A1J4JEE8"/>
<dbReference type="InterPro" id="IPR028889">
    <property type="entry name" value="USP"/>
</dbReference>
<keyword evidence="11" id="KW-1185">Reference proteome</keyword>
<dbReference type="InterPro" id="IPR018200">
    <property type="entry name" value="USP_CS"/>
</dbReference>
<feature type="compositionally biased region" description="Low complexity" evidence="8">
    <location>
        <begin position="39"/>
        <end position="53"/>
    </location>
</feature>
<protein>
    <recommendedName>
        <fullName evidence="3">ubiquitinyl hydrolase 1</fullName>
        <ecNumber evidence="3">3.4.19.12</ecNumber>
    </recommendedName>
</protein>
<dbReference type="Pfam" id="PF00443">
    <property type="entry name" value="UCH"/>
    <property type="match status" value="1"/>
</dbReference>
<evidence type="ECO:0000256" key="3">
    <source>
        <dbReference type="ARBA" id="ARBA00012759"/>
    </source>
</evidence>
<comment type="caution">
    <text evidence="10">The sequence shown here is derived from an EMBL/GenBank/DDBJ whole genome shotgun (WGS) entry which is preliminary data.</text>
</comment>
<dbReference type="PANTHER" id="PTHR21646">
    <property type="entry name" value="UBIQUITIN CARBOXYL-TERMINAL HYDROLASE"/>
    <property type="match status" value="1"/>
</dbReference>
<reference evidence="10" key="1">
    <citation type="submission" date="2016-10" db="EMBL/GenBank/DDBJ databases">
        <authorList>
            <person name="Benchimol M."/>
            <person name="Almeida L.G."/>
            <person name="Vasconcelos A.T."/>
            <person name="Perreira-Neves A."/>
            <person name="Rosa I.A."/>
            <person name="Tasca T."/>
            <person name="Bogo M.R."/>
            <person name="de Souza W."/>
        </authorList>
    </citation>
    <scope>NUCLEOTIDE SEQUENCE [LARGE SCALE GENOMIC DNA]</scope>
    <source>
        <strain evidence="10">K</strain>
    </source>
</reference>
<keyword evidence="6 10" id="KW-0378">Hydrolase</keyword>
<name>A0A1J4JEE8_9EUKA</name>
<dbReference type="EC" id="3.4.19.12" evidence="3"/>
<dbReference type="GO" id="GO:0004843">
    <property type="term" value="F:cysteine-type deubiquitinase activity"/>
    <property type="evidence" value="ECO:0007669"/>
    <property type="project" value="UniProtKB-EC"/>
</dbReference>
<evidence type="ECO:0000256" key="7">
    <source>
        <dbReference type="ARBA" id="ARBA00022807"/>
    </source>
</evidence>
<feature type="compositionally biased region" description="Low complexity" evidence="8">
    <location>
        <begin position="65"/>
        <end position="82"/>
    </location>
</feature>
<dbReference type="OrthoDB" id="292964at2759"/>